<dbReference type="Gene3D" id="3.30.1370.130">
    <property type="match status" value="1"/>
</dbReference>
<gene>
    <name evidence="2" type="ORF">LCGC14_2996280</name>
</gene>
<evidence type="ECO:0000313" key="2">
    <source>
        <dbReference type="EMBL" id="KKK63237.1"/>
    </source>
</evidence>
<accession>A0A0F8X2A3</accession>
<keyword evidence="1" id="KW-0812">Transmembrane</keyword>
<evidence type="ECO:0000256" key="1">
    <source>
        <dbReference type="SAM" id="Phobius"/>
    </source>
</evidence>
<feature type="non-terminal residue" evidence="2">
    <location>
        <position position="114"/>
    </location>
</feature>
<keyword evidence="1" id="KW-1133">Transmembrane helix</keyword>
<dbReference type="EMBL" id="LAZR01061608">
    <property type="protein sequence ID" value="KKK63237.1"/>
    <property type="molecule type" value="Genomic_DNA"/>
</dbReference>
<feature type="transmembrane region" description="Helical" evidence="1">
    <location>
        <begin position="12"/>
        <end position="30"/>
    </location>
</feature>
<keyword evidence="1" id="KW-0472">Membrane</keyword>
<reference evidence="2" key="1">
    <citation type="journal article" date="2015" name="Nature">
        <title>Complex archaea that bridge the gap between prokaryotes and eukaryotes.</title>
        <authorList>
            <person name="Spang A."/>
            <person name="Saw J.H."/>
            <person name="Jorgensen S.L."/>
            <person name="Zaremba-Niedzwiedzka K."/>
            <person name="Martijn J."/>
            <person name="Lind A.E."/>
            <person name="van Eijk R."/>
            <person name="Schleper C."/>
            <person name="Guy L."/>
            <person name="Ettema T.J."/>
        </authorList>
    </citation>
    <scope>NUCLEOTIDE SEQUENCE</scope>
</reference>
<comment type="caution">
    <text evidence="2">The sequence shown here is derived from an EMBL/GenBank/DDBJ whole genome shotgun (WGS) entry which is preliminary data.</text>
</comment>
<organism evidence="2">
    <name type="scientific">marine sediment metagenome</name>
    <dbReference type="NCBI Taxonomy" id="412755"/>
    <lineage>
        <taxon>unclassified sequences</taxon>
        <taxon>metagenomes</taxon>
        <taxon>ecological metagenomes</taxon>
    </lineage>
</organism>
<proteinExistence type="predicted"/>
<sequence>MAYRKAVKKRSIYIFALFFLFFYLSPLSIFSEQIKEMQFINQPITDILLALGEISGKSIIPDETVKGSASYYFSETDFETAIKVFLNTYKMYLRKENNIYYVSRIKVEYDERTG</sequence>
<dbReference type="AlphaFoldDB" id="A0A0F8X2A3"/>
<protein>
    <recommendedName>
        <fullName evidence="3">Secretin/TonB short N-terminal domain-containing protein</fullName>
    </recommendedName>
</protein>
<name>A0A0F8X2A3_9ZZZZ</name>
<evidence type="ECO:0008006" key="3">
    <source>
        <dbReference type="Google" id="ProtNLM"/>
    </source>
</evidence>